<gene>
    <name evidence="1" type="ORF">G4177_34070</name>
</gene>
<keyword evidence="2" id="KW-1185">Reference proteome</keyword>
<proteinExistence type="predicted"/>
<protein>
    <recommendedName>
        <fullName evidence="3">Lipoprotein LpqB beta-propeller domain-containing protein</fullName>
    </recommendedName>
</protein>
<dbReference type="InterPro" id="IPR011044">
    <property type="entry name" value="Quino_amine_DH_bsu"/>
</dbReference>
<dbReference type="RefSeq" id="WP_193430342.1">
    <property type="nucleotide sequence ID" value="NZ_CBCSIP010000070.1"/>
</dbReference>
<dbReference type="SUPFAM" id="SSF50969">
    <property type="entry name" value="YVTN repeat-like/Quinoprotein amine dehydrogenase"/>
    <property type="match status" value="1"/>
</dbReference>
<organism evidence="1 2">
    <name type="scientific">Corallococcus soli</name>
    <dbReference type="NCBI Taxonomy" id="2710757"/>
    <lineage>
        <taxon>Bacteria</taxon>
        <taxon>Pseudomonadati</taxon>
        <taxon>Myxococcota</taxon>
        <taxon>Myxococcia</taxon>
        <taxon>Myxococcales</taxon>
        <taxon>Cystobacterineae</taxon>
        <taxon>Myxococcaceae</taxon>
        <taxon>Corallococcus</taxon>
    </lineage>
</organism>
<name>A0ABR9PZB0_9BACT</name>
<dbReference type="Gene3D" id="2.130.10.10">
    <property type="entry name" value="YVTN repeat-like/Quinoprotein amine dehydrogenase"/>
    <property type="match status" value="1"/>
</dbReference>
<evidence type="ECO:0000313" key="1">
    <source>
        <dbReference type="EMBL" id="MBE4753189.1"/>
    </source>
</evidence>
<dbReference type="EMBL" id="JAAIYO010000016">
    <property type="protein sequence ID" value="MBE4753189.1"/>
    <property type="molecule type" value="Genomic_DNA"/>
</dbReference>
<reference evidence="1 2" key="1">
    <citation type="submission" date="2020-02" db="EMBL/GenBank/DDBJ databases">
        <authorList>
            <person name="Babadi Z.K."/>
            <person name="Risdian C."/>
            <person name="Ebrahimipour G.H."/>
            <person name="Wink J."/>
        </authorList>
    </citation>
    <scope>NUCLEOTIDE SEQUENCE [LARGE SCALE GENOMIC DNA]</scope>
    <source>
        <strain evidence="1 2">ZKHCc1 1396</strain>
    </source>
</reference>
<comment type="caution">
    <text evidence="1">The sequence shown here is derived from an EMBL/GenBank/DDBJ whole genome shotgun (WGS) entry which is preliminary data.</text>
</comment>
<evidence type="ECO:0008006" key="3">
    <source>
        <dbReference type="Google" id="ProtNLM"/>
    </source>
</evidence>
<evidence type="ECO:0000313" key="2">
    <source>
        <dbReference type="Proteomes" id="UP001516472"/>
    </source>
</evidence>
<accession>A0ABR9PZB0</accession>
<sequence>MNGRGVQQRTCEAGGWSAPGFCVDSDVCVDGSEESMACGLNGRGTGSRTCASGAWGEPRCEDLDVCIDGDVETSGCGILGSRSRECTSGQWGPQGDCDAPASIALQVPGRTDLVHDARRNRLYITTRDGAGQVRVFNLKTREFEAPLLTGGAFRGIDLSPDGDKLIVAEGGFSATHNGVQLIDLTTGASRRIEFTLERSEAGTFTAVFTSNTEALVSSNFNGSGWVPLRKVDLSNDTAAKLASVRQSTMLTASADGSTVAYAESNISSGEWGRFSVGAQTFAESSTGWFAYEVAVSRNASQYALPTYGGLFVFDSTLKSPTRVGSYANELPIGAVYSPVTDELYLAWTGAKTSIDVYSTTTLSKLRDIETAPSLFSWNGNAAFVNGRMRISRDGSLLFVTTGADGVRIYLTGP</sequence>
<dbReference type="InterPro" id="IPR015943">
    <property type="entry name" value="WD40/YVTN_repeat-like_dom_sf"/>
</dbReference>
<dbReference type="Proteomes" id="UP001516472">
    <property type="component" value="Unassembled WGS sequence"/>
</dbReference>